<comment type="caution">
    <text evidence="1">The sequence shown here is derived from an EMBL/GenBank/DDBJ whole genome shotgun (WGS) entry which is preliminary data.</text>
</comment>
<sequence>MMMMMNLFCGLADSVDESLDDVVDIVEQPDDDKEGATPRTCGRNRSSNLVTVGQQFCPLSHRGAQN</sequence>
<reference evidence="1 2" key="1">
    <citation type="journal article" date="2019" name="Commun. Biol.">
        <title>The bagworm genome reveals a unique fibroin gene that provides high tensile strength.</title>
        <authorList>
            <person name="Kono N."/>
            <person name="Nakamura H."/>
            <person name="Ohtoshi R."/>
            <person name="Tomita M."/>
            <person name="Numata K."/>
            <person name="Arakawa K."/>
        </authorList>
    </citation>
    <scope>NUCLEOTIDE SEQUENCE [LARGE SCALE GENOMIC DNA]</scope>
</reference>
<protein>
    <submittedName>
        <fullName evidence="1">Uncharacterized protein</fullName>
    </submittedName>
</protein>
<evidence type="ECO:0000313" key="1">
    <source>
        <dbReference type="EMBL" id="GBO98664.1"/>
    </source>
</evidence>
<evidence type="ECO:0000313" key="2">
    <source>
        <dbReference type="Proteomes" id="UP000299102"/>
    </source>
</evidence>
<proteinExistence type="predicted"/>
<dbReference type="AlphaFoldDB" id="A0A4C1S8X0"/>
<dbReference type="Proteomes" id="UP000299102">
    <property type="component" value="Unassembled WGS sequence"/>
</dbReference>
<gene>
    <name evidence="1" type="ORF">EVAR_73986_1</name>
</gene>
<organism evidence="1 2">
    <name type="scientific">Eumeta variegata</name>
    <name type="common">Bagworm moth</name>
    <name type="synonym">Eumeta japonica</name>
    <dbReference type="NCBI Taxonomy" id="151549"/>
    <lineage>
        <taxon>Eukaryota</taxon>
        <taxon>Metazoa</taxon>
        <taxon>Ecdysozoa</taxon>
        <taxon>Arthropoda</taxon>
        <taxon>Hexapoda</taxon>
        <taxon>Insecta</taxon>
        <taxon>Pterygota</taxon>
        <taxon>Neoptera</taxon>
        <taxon>Endopterygota</taxon>
        <taxon>Lepidoptera</taxon>
        <taxon>Glossata</taxon>
        <taxon>Ditrysia</taxon>
        <taxon>Tineoidea</taxon>
        <taxon>Psychidae</taxon>
        <taxon>Oiketicinae</taxon>
        <taxon>Eumeta</taxon>
    </lineage>
</organism>
<dbReference type="EMBL" id="BGZK01003201">
    <property type="protein sequence ID" value="GBO98664.1"/>
    <property type="molecule type" value="Genomic_DNA"/>
</dbReference>
<accession>A0A4C1S8X0</accession>
<name>A0A4C1S8X0_EUMVA</name>
<keyword evidence="2" id="KW-1185">Reference proteome</keyword>